<dbReference type="RefSeq" id="WP_258569593.1">
    <property type="nucleotide sequence ID" value="NZ_JAKUDN010000002.1"/>
</dbReference>
<keyword evidence="2 4" id="KW-0689">Ribosomal protein</keyword>
<accession>A0ABT1L6J7</accession>
<organism evidence="5 6">
    <name type="scientific">Candidatus Synchoanobacter obligatus</name>
    <dbReference type="NCBI Taxonomy" id="2919597"/>
    <lineage>
        <taxon>Bacteria</taxon>
        <taxon>Pseudomonadati</taxon>
        <taxon>Pseudomonadota</taxon>
        <taxon>Gammaproteobacteria</taxon>
        <taxon>Candidatus Comchoanobacterales</taxon>
        <taxon>Candidatus Comchoanobacteraceae</taxon>
        <taxon>Candidatus Synchoanobacter</taxon>
    </lineage>
</organism>
<evidence type="ECO:0000313" key="5">
    <source>
        <dbReference type="EMBL" id="MCP8352488.1"/>
    </source>
</evidence>
<reference evidence="5 6" key="1">
    <citation type="journal article" date="2022" name="Nat. Microbiol.">
        <title>The microbiome of a bacterivorous marine choanoflagellate contains a resource-demanding obligate bacterial associate.</title>
        <authorList>
            <person name="Needham D.M."/>
            <person name="Poirier C."/>
            <person name="Bachy C."/>
            <person name="George E.E."/>
            <person name="Wilken S."/>
            <person name="Yung C.C.M."/>
            <person name="Limardo A.J."/>
            <person name="Morando M."/>
            <person name="Sudek L."/>
            <person name="Malmstrom R.R."/>
            <person name="Keeling P.J."/>
            <person name="Santoro A.E."/>
            <person name="Worden A.Z."/>
        </authorList>
    </citation>
    <scope>NUCLEOTIDE SEQUENCE [LARGE SCALE GENOMIC DNA]</scope>
    <source>
        <strain evidence="5 6">Comchoano-2</strain>
    </source>
</reference>
<evidence type="ECO:0000256" key="3">
    <source>
        <dbReference type="ARBA" id="ARBA00023274"/>
    </source>
</evidence>
<dbReference type="InterPro" id="IPR012677">
    <property type="entry name" value="Nucleotide-bd_a/b_plait_sf"/>
</dbReference>
<evidence type="ECO:0000256" key="1">
    <source>
        <dbReference type="ARBA" id="ARBA00006700"/>
    </source>
</evidence>
<sequence>MIQSSQFDILEAQRITEKTSRCSAHNQYVFKVRKDATKTLIKRLISETYGVKVKACNIVNRRGKFKARRNGSTKAFKIAYVTLESGQELNLTSQES</sequence>
<keyword evidence="4" id="KW-0699">rRNA-binding</keyword>
<protein>
    <recommendedName>
        <fullName evidence="4">Large ribosomal subunit protein uL23</fullName>
    </recommendedName>
</protein>
<comment type="similarity">
    <text evidence="1 4">Belongs to the universal ribosomal protein uL23 family.</text>
</comment>
<dbReference type="Pfam" id="PF00276">
    <property type="entry name" value="Ribosomal_L23"/>
    <property type="match status" value="1"/>
</dbReference>
<dbReference type="Gene3D" id="3.30.70.330">
    <property type="match status" value="1"/>
</dbReference>
<evidence type="ECO:0000256" key="2">
    <source>
        <dbReference type="ARBA" id="ARBA00022980"/>
    </source>
</evidence>
<keyword evidence="3 4" id="KW-0687">Ribonucleoprotein</keyword>
<comment type="caution">
    <text evidence="5">The sequence shown here is derived from an EMBL/GenBank/DDBJ whole genome shotgun (WGS) entry which is preliminary data.</text>
</comment>
<dbReference type="InterPro" id="IPR013025">
    <property type="entry name" value="Ribosomal_uL23-like"/>
</dbReference>
<dbReference type="GO" id="GO:0005840">
    <property type="term" value="C:ribosome"/>
    <property type="evidence" value="ECO:0007669"/>
    <property type="project" value="UniProtKB-KW"/>
</dbReference>
<evidence type="ECO:0000313" key="6">
    <source>
        <dbReference type="Proteomes" id="UP001320768"/>
    </source>
</evidence>
<keyword evidence="6" id="KW-1185">Reference proteome</keyword>
<evidence type="ECO:0000256" key="4">
    <source>
        <dbReference type="HAMAP-Rule" id="MF_01369"/>
    </source>
</evidence>
<comment type="function">
    <text evidence="4">One of the early assembly proteins it binds 23S rRNA. One of the proteins that surrounds the polypeptide exit tunnel on the outside of the ribosome. Forms the main docking site for trigger factor binding to the ribosome.</text>
</comment>
<proteinExistence type="inferred from homology"/>
<dbReference type="InterPro" id="IPR012678">
    <property type="entry name" value="Ribosomal_uL23/eL15/eS24_sf"/>
</dbReference>
<comment type="subunit">
    <text evidence="4">Part of the 50S ribosomal subunit. Contacts protein L29, and trigger factor when it is bound to the ribosome.</text>
</comment>
<name>A0ABT1L6J7_9GAMM</name>
<dbReference type="HAMAP" id="MF_01369_B">
    <property type="entry name" value="Ribosomal_uL23_B"/>
    <property type="match status" value="1"/>
</dbReference>
<keyword evidence="4" id="KW-0694">RNA-binding</keyword>
<gene>
    <name evidence="4" type="primary">rplW</name>
    <name evidence="5" type="ORF">MKS91_04220</name>
</gene>
<dbReference type="SUPFAM" id="SSF54189">
    <property type="entry name" value="Ribosomal proteins S24e, L23 and L15e"/>
    <property type="match status" value="1"/>
</dbReference>
<dbReference type="Proteomes" id="UP001320768">
    <property type="component" value="Unassembled WGS sequence"/>
</dbReference>
<dbReference type="EMBL" id="JAKUDN010000002">
    <property type="protein sequence ID" value="MCP8352488.1"/>
    <property type="molecule type" value="Genomic_DNA"/>
</dbReference>